<sequence length="426" mass="48851">MKILMFSWEYPPLSHGGLARHVQDLSEALVKQGHKIYVITQGNAKMSEDDIVNGVRVIRTTPVTISGNNFVDNILHLNFQMTEKTIELMEQIGDIDLIHGHDWLVFWVSKVFKHSLRKPLLYTIHATEFGRNQGIYNNMQRYINDLEWYACFEAWKVVVCSRYMANEAKNLFQLPDDKVATIANGVNEENYLLDRNQSFDVDDFKNTYASLNENIVFYVGRIVREKGIQVLLQSVPEILSVEPSTKFVIAGKGPHLDNLKAQADYLGIADRIYFTGFISDEERNKLYQIADVAVFPSIYEPFGIVALEAMVTKTPVVVSNVGGMAEFVEDDKNGLMVNPNNPHQLAGAILELIRNKEKSKEIAARGYRMVKEEYTWEEIASKTAALYEDVNFDYLKSDWNKKHTKGNMNNNEESLLYRYTSQRKYS</sequence>
<dbReference type="EMBL" id="CP046640">
    <property type="protein sequence ID" value="QTL97043.1"/>
    <property type="molecule type" value="Genomic_DNA"/>
</dbReference>
<dbReference type="Proteomes" id="UP000665020">
    <property type="component" value="Chromosome"/>
</dbReference>
<gene>
    <name evidence="3" type="ORF">GM661_03145</name>
</gene>
<organism evidence="3 4">
    <name type="scientific">Iocasia fonsfrigidae</name>
    <dbReference type="NCBI Taxonomy" id="2682810"/>
    <lineage>
        <taxon>Bacteria</taxon>
        <taxon>Bacillati</taxon>
        <taxon>Bacillota</taxon>
        <taxon>Clostridia</taxon>
        <taxon>Halanaerobiales</taxon>
        <taxon>Halanaerobiaceae</taxon>
        <taxon>Iocasia</taxon>
    </lineage>
</organism>
<feature type="domain" description="Glycosyltransferase subfamily 4-like N-terminal" evidence="2">
    <location>
        <begin position="16"/>
        <end position="189"/>
    </location>
</feature>
<dbReference type="InterPro" id="IPR001296">
    <property type="entry name" value="Glyco_trans_1"/>
</dbReference>
<dbReference type="GO" id="GO:0016757">
    <property type="term" value="F:glycosyltransferase activity"/>
    <property type="evidence" value="ECO:0007669"/>
    <property type="project" value="InterPro"/>
</dbReference>
<dbReference type="RefSeq" id="WP_230868706.1">
    <property type="nucleotide sequence ID" value="NZ_CP046640.1"/>
</dbReference>
<evidence type="ECO:0000259" key="2">
    <source>
        <dbReference type="Pfam" id="PF13439"/>
    </source>
</evidence>
<dbReference type="Pfam" id="PF13439">
    <property type="entry name" value="Glyco_transf_4"/>
    <property type="match status" value="1"/>
</dbReference>
<dbReference type="InterPro" id="IPR028098">
    <property type="entry name" value="Glyco_trans_4-like_N"/>
</dbReference>
<dbReference type="AlphaFoldDB" id="A0A8A7K5J6"/>
<dbReference type="Pfam" id="PF00534">
    <property type="entry name" value="Glycos_transf_1"/>
    <property type="match status" value="1"/>
</dbReference>
<reference evidence="3" key="1">
    <citation type="submission" date="2019-12" db="EMBL/GenBank/DDBJ databases">
        <authorList>
            <person name="zhang j."/>
            <person name="sun C.M."/>
        </authorList>
    </citation>
    <scope>NUCLEOTIDE SEQUENCE</scope>
    <source>
        <strain evidence="3">NS-1</strain>
    </source>
</reference>
<accession>A0A8A7K5J6</accession>
<proteinExistence type="predicted"/>
<dbReference type="PANTHER" id="PTHR12526">
    <property type="entry name" value="GLYCOSYLTRANSFERASE"/>
    <property type="match status" value="1"/>
</dbReference>
<evidence type="ECO:0000259" key="1">
    <source>
        <dbReference type="Pfam" id="PF00534"/>
    </source>
</evidence>
<dbReference type="SUPFAM" id="SSF53756">
    <property type="entry name" value="UDP-Glycosyltransferase/glycogen phosphorylase"/>
    <property type="match status" value="1"/>
</dbReference>
<feature type="domain" description="Glycosyl transferase family 1" evidence="1">
    <location>
        <begin position="209"/>
        <end position="368"/>
    </location>
</feature>
<evidence type="ECO:0000313" key="4">
    <source>
        <dbReference type="Proteomes" id="UP000665020"/>
    </source>
</evidence>
<name>A0A8A7K5J6_9FIRM</name>
<dbReference type="PANTHER" id="PTHR12526:SF638">
    <property type="entry name" value="SPORE COAT PROTEIN SA"/>
    <property type="match status" value="1"/>
</dbReference>
<dbReference type="CDD" id="cd03801">
    <property type="entry name" value="GT4_PimA-like"/>
    <property type="match status" value="1"/>
</dbReference>
<protein>
    <submittedName>
        <fullName evidence="3">Glycosyltransferase</fullName>
    </submittedName>
</protein>
<evidence type="ECO:0000313" key="3">
    <source>
        <dbReference type="EMBL" id="QTL97043.1"/>
    </source>
</evidence>
<dbReference type="KEGG" id="ifn:GM661_03145"/>
<dbReference type="Gene3D" id="3.40.50.2000">
    <property type="entry name" value="Glycogen Phosphorylase B"/>
    <property type="match status" value="2"/>
</dbReference>
<keyword evidence="4" id="KW-1185">Reference proteome</keyword>